<organism evidence="1">
    <name type="scientific">Anguilla anguilla</name>
    <name type="common">European freshwater eel</name>
    <name type="synonym">Muraena anguilla</name>
    <dbReference type="NCBI Taxonomy" id="7936"/>
    <lineage>
        <taxon>Eukaryota</taxon>
        <taxon>Metazoa</taxon>
        <taxon>Chordata</taxon>
        <taxon>Craniata</taxon>
        <taxon>Vertebrata</taxon>
        <taxon>Euteleostomi</taxon>
        <taxon>Actinopterygii</taxon>
        <taxon>Neopterygii</taxon>
        <taxon>Teleostei</taxon>
        <taxon>Anguilliformes</taxon>
        <taxon>Anguillidae</taxon>
        <taxon>Anguilla</taxon>
    </lineage>
</organism>
<protein>
    <submittedName>
        <fullName evidence="1">Uncharacterized protein</fullName>
    </submittedName>
</protein>
<reference evidence="1" key="1">
    <citation type="submission" date="2014-11" db="EMBL/GenBank/DDBJ databases">
        <authorList>
            <person name="Amaro Gonzalez C."/>
        </authorList>
    </citation>
    <scope>NUCLEOTIDE SEQUENCE</scope>
</reference>
<proteinExistence type="predicted"/>
<dbReference type="EMBL" id="GBXM01102313">
    <property type="protein sequence ID" value="JAH06264.1"/>
    <property type="molecule type" value="Transcribed_RNA"/>
</dbReference>
<dbReference type="AlphaFoldDB" id="A0A0E9PP51"/>
<sequence length="43" mass="4901">MQWADVLCLLRQACLNICALFQSPEQEQFCKCAAENRKILISA</sequence>
<accession>A0A0E9PP51</accession>
<name>A0A0E9PP51_ANGAN</name>
<reference evidence="1" key="2">
    <citation type="journal article" date="2015" name="Fish Shellfish Immunol.">
        <title>Early steps in the European eel (Anguilla anguilla)-Vibrio vulnificus interaction in the gills: Role of the RtxA13 toxin.</title>
        <authorList>
            <person name="Callol A."/>
            <person name="Pajuelo D."/>
            <person name="Ebbesson L."/>
            <person name="Teles M."/>
            <person name="MacKenzie S."/>
            <person name="Amaro C."/>
        </authorList>
    </citation>
    <scope>NUCLEOTIDE SEQUENCE</scope>
</reference>
<evidence type="ECO:0000313" key="1">
    <source>
        <dbReference type="EMBL" id="JAH06264.1"/>
    </source>
</evidence>